<dbReference type="InterPro" id="IPR003583">
    <property type="entry name" value="Hlx-hairpin-Hlx_DNA-bd_motif"/>
</dbReference>
<evidence type="ECO:0000256" key="3">
    <source>
        <dbReference type="ARBA" id="ARBA00022769"/>
    </source>
</evidence>
<dbReference type="GO" id="GO:0005737">
    <property type="term" value="C:cytoplasm"/>
    <property type="evidence" value="ECO:0007669"/>
    <property type="project" value="UniProtKB-SubCell"/>
</dbReference>
<accession>A0A2T2WMS5</accession>
<dbReference type="GO" id="GO:0006289">
    <property type="term" value="P:nucleotide-excision repair"/>
    <property type="evidence" value="ECO:0007669"/>
    <property type="project" value="UniProtKB-UniRule"/>
</dbReference>
<evidence type="ECO:0000259" key="9">
    <source>
        <dbReference type="PROSITE" id="PS50164"/>
    </source>
</evidence>
<evidence type="ECO:0000256" key="2">
    <source>
        <dbReference type="ARBA" id="ARBA00022763"/>
    </source>
</evidence>
<dbReference type="NCBIfam" id="NF001824">
    <property type="entry name" value="PRK00558.1-5"/>
    <property type="match status" value="1"/>
</dbReference>
<dbReference type="Pfam" id="PF01541">
    <property type="entry name" value="GIY-YIG"/>
    <property type="match status" value="1"/>
</dbReference>
<dbReference type="SUPFAM" id="SSF46600">
    <property type="entry name" value="C-terminal UvrC-binding domain of UvrB"/>
    <property type="match status" value="1"/>
</dbReference>
<dbReference type="Gene3D" id="4.10.860.10">
    <property type="entry name" value="UVR domain"/>
    <property type="match status" value="1"/>
</dbReference>
<dbReference type="InterPro" id="IPR047296">
    <property type="entry name" value="GIY-YIG_UvrC_Cho"/>
</dbReference>
<evidence type="ECO:0000313" key="11">
    <source>
        <dbReference type="EMBL" id="PSR23538.1"/>
    </source>
</evidence>
<evidence type="ECO:0000259" key="10">
    <source>
        <dbReference type="PROSITE" id="PS50165"/>
    </source>
</evidence>
<organism evidence="11 12">
    <name type="scientific">Sulfobacillus acidophilus</name>
    <dbReference type="NCBI Taxonomy" id="53633"/>
    <lineage>
        <taxon>Bacteria</taxon>
        <taxon>Bacillati</taxon>
        <taxon>Bacillota</taxon>
        <taxon>Clostridia</taxon>
        <taxon>Eubacteriales</taxon>
        <taxon>Clostridiales Family XVII. Incertae Sedis</taxon>
        <taxon>Sulfobacillus</taxon>
    </lineage>
</organism>
<evidence type="ECO:0000259" key="8">
    <source>
        <dbReference type="PROSITE" id="PS50151"/>
    </source>
</evidence>
<dbReference type="InterPro" id="IPR036876">
    <property type="entry name" value="UVR_dom_sf"/>
</dbReference>
<dbReference type="PANTHER" id="PTHR30562">
    <property type="entry name" value="UVRC/OXIDOREDUCTASE"/>
    <property type="match status" value="1"/>
</dbReference>
<keyword evidence="3 7" id="KW-0228">DNA excision</keyword>
<dbReference type="CDD" id="cd10434">
    <property type="entry name" value="GIY-YIG_UvrC_Cho"/>
    <property type="match status" value="1"/>
</dbReference>
<sequence length="621" mass="70609">MDNSLALADKVKTVPSVPGVYLFKASDGQVLYVGKAVVLKNRVRSYFQTADKLAPKVRAMMRHVADVEYIVTSTEVEALILEATLVKQMKPHYNIRLKDDKAYPYLRLTWNEEFPRLLIARKSAQDGSRYFGPYPRAQAVRDTIRLLRKIFPIRNCTNQKFQNAARPCLEYHIGHCQAPCQKLVSESDYRQMMHQVEQFLEGRADDVEKDLMDRMRQAAEELQFEKAAELRNQIQAIRAVREPQRVMRGTERELDAIAWAVSRDEAHVQIFRVRKGSLTGREGFTLTGVEGSSSASIAQAFVTQYYRDAQEIPPEILIQALPEDLDSTMVWLRSLRQTRVALKMPQRGDNLKLLQLVQKNAEMARDESMRRTQSEADRIEAGLLGLQHALGLATRPRRIECYDISNTQGTESVASMVVFTDGRPDKSQYRRFKIRTVQGPNDFESMAEVITRRFKHREVAQVNPALKRFALKPDLVVIDGGRGQLGYAARAMQEAGVADIPVFGLAKQHEWLFEPDSPNPIVLDRDSEALKLLQQVRDEAHRFAITFHRQLRTRRNLKSVLDDVPGIGPKRKKVLLRSYPDLAAIAKASVEDLRNLPGMSTTAAESVHRYLTQSTVKGDEA</sequence>
<dbReference type="SMART" id="SM00278">
    <property type="entry name" value="HhH1"/>
    <property type="match status" value="2"/>
</dbReference>
<dbReference type="Gene3D" id="1.10.150.20">
    <property type="entry name" value="5' to 3' exonuclease, C-terminal subdomain"/>
    <property type="match status" value="1"/>
</dbReference>
<comment type="caution">
    <text evidence="11">The sequence shown here is derived from an EMBL/GenBank/DDBJ whole genome shotgun (WGS) entry which is preliminary data.</text>
</comment>
<dbReference type="InterPro" id="IPR000305">
    <property type="entry name" value="GIY-YIG_endonuc"/>
</dbReference>
<dbReference type="Pfam" id="PF08459">
    <property type="entry name" value="UvrC_RNaseH_dom"/>
    <property type="match status" value="1"/>
</dbReference>
<dbReference type="SUPFAM" id="SSF82771">
    <property type="entry name" value="GIY-YIG endonuclease"/>
    <property type="match status" value="1"/>
</dbReference>
<dbReference type="GO" id="GO:0009432">
    <property type="term" value="P:SOS response"/>
    <property type="evidence" value="ECO:0007669"/>
    <property type="project" value="UniProtKB-UniRule"/>
</dbReference>
<dbReference type="Proteomes" id="UP000241848">
    <property type="component" value="Unassembled WGS sequence"/>
</dbReference>
<dbReference type="Pfam" id="PF22920">
    <property type="entry name" value="UvrC_RNaseH"/>
    <property type="match status" value="1"/>
</dbReference>
<gene>
    <name evidence="7" type="primary">uvrC</name>
    <name evidence="11" type="ORF">C7B45_02660</name>
</gene>
<feature type="domain" description="UvrC family homology region profile" evidence="10">
    <location>
        <begin position="257"/>
        <end position="488"/>
    </location>
</feature>
<dbReference type="Pfam" id="PF02151">
    <property type="entry name" value="UVR"/>
    <property type="match status" value="1"/>
</dbReference>
<dbReference type="InterPro" id="IPR038476">
    <property type="entry name" value="UvrC_RNase_H_dom_sf"/>
</dbReference>
<comment type="subcellular location">
    <subcellularLocation>
        <location evidence="7">Cytoplasm</location>
    </subcellularLocation>
</comment>
<evidence type="ECO:0000256" key="1">
    <source>
        <dbReference type="ARBA" id="ARBA00022490"/>
    </source>
</evidence>
<evidence type="ECO:0000256" key="6">
    <source>
        <dbReference type="ARBA" id="ARBA00023236"/>
    </source>
</evidence>
<dbReference type="PROSITE" id="PS50164">
    <property type="entry name" value="GIY_YIG"/>
    <property type="match status" value="1"/>
</dbReference>
<keyword evidence="5 7" id="KW-0234">DNA repair</keyword>
<dbReference type="NCBIfam" id="TIGR00194">
    <property type="entry name" value="uvrC"/>
    <property type="match status" value="1"/>
</dbReference>
<dbReference type="Gene3D" id="3.40.1440.10">
    <property type="entry name" value="GIY-YIG endonuclease"/>
    <property type="match status" value="1"/>
</dbReference>
<dbReference type="InterPro" id="IPR001162">
    <property type="entry name" value="UvrC_RNase_H_dom"/>
</dbReference>
<dbReference type="InterPro" id="IPR001943">
    <property type="entry name" value="UVR_dom"/>
</dbReference>
<name>A0A2T2WMS5_9FIRM</name>
<comment type="similarity">
    <text evidence="7">Belongs to the UvrC family.</text>
</comment>
<dbReference type="EMBL" id="PXYV01000005">
    <property type="protein sequence ID" value="PSR23538.1"/>
    <property type="molecule type" value="Genomic_DNA"/>
</dbReference>
<dbReference type="GO" id="GO:0003677">
    <property type="term" value="F:DNA binding"/>
    <property type="evidence" value="ECO:0007669"/>
    <property type="project" value="UniProtKB-UniRule"/>
</dbReference>
<protein>
    <recommendedName>
        <fullName evidence="7">UvrABC system protein C</fullName>
        <shortName evidence="7">Protein UvrC</shortName>
    </recommendedName>
    <alternativeName>
        <fullName evidence="7">Excinuclease ABC subunit C</fullName>
    </alternativeName>
</protein>
<evidence type="ECO:0000256" key="4">
    <source>
        <dbReference type="ARBA" id="ARBA00022881"/>
    </source>
</evidence>
<dbReference type="FunFam" id="3.40.1440.10:FF:000001">
    <property type="entry name" value="UvrABC system protein C"/>
    <property type="match status" value="1"/>
</dbReference>
<dbReference type="PROSITE" id="PS50151">
    <property type="entry name" value="UVR"/>
    <property type="match status" value="1"/>
</dbReference>
<dbReference type="PROSITE" id="PS50165">
    <property type="entry name" value="UVRC"/>
    <property type="match status" value="1"/>
</dbReference>
<dbReference type="InterPro" id="IPR050066">
    <property type="entry name" value="UvrABC_protein_C"/>
</dbReference>
<dbReference type="InterPro" id="IPR004791">
    <property type="entry name" value="UvrC"/>
</dbReference>
<dbReference type="AlphaFoldDB" id="A0A2T2WMS5"/>
<comment type="function">
    <text evidence="7">The UvrABC repair system catalyzes the recognition and processing of DNA lesions. UvrC both incises the 5' and 3' sides of the lesion. The N-terminal half is responsible for the 3' incision and the C-terminal half is responsible for the 5' incision.</text>
</comment>
<evidence type="ECO:0000256" key="5">
    <source>
        <dbReference type="ARBA" id="ARBA00023204"/>
    </source>
</evidence>
<reference evidence="11 12" key="1">
    <citation type="journal article" date="2014" name="BMC Genomics">
        <title>Comparison of environmental and isolate Sulfobacillus genomes reveals diverse carbon, sulfur, nitrogen, and hydrogen metabolisms.</title>
        <authorList>
            <person name="Justice N.B."/>
            <person name="Norman A."/>
            <person name="Brown C.T."/>
            <person name="Singh A."/>
            <person name="Thomas B.C."/>
            <person name="Banfield J.F."/>
        </authorList>
    </citation>
    <scope>NUCLEOTIDE SEQUENCE [LARGE SCALE GENOMIC DNA]</scope>
    <source>
        <strain evidence="11">AMDSBA3</strain>
    </source>
</reference>
<evidence type="ECO:0000313" key="12">
    <source>
        <dbReference type="Proteomes" id="UP000241848"/>
    </source>
</evidence>
<dbReference type="SUPFAM" id="SSF47781">
    <property type="entry name" value="RuvA domain 2-like"/>
    <property type="match status" value="1"/>
</dbReference>
<dbReference type="Pfam" id="PF14520">
    <property type="entry name" value="HHH_5"/>
    <property type="match status" value="1"/>
</dbReference>
<keyword evidence="1 7" id="KW-0963">Cytoplasm</keyword>
<dbReference type="InterPro" id="IPR010994">
    <property type="entry name" value="RuvA_2-like"/>
</dbReference>
<dbReference type="InterPro" id="IPR035901">
    <property type="entry name" value="GIY-YIG_endonuc_sf"/>
</dbReference>
<dbReference type="PANTHER" id="PTHR30562:SF1">
    <property type="entry name" value="UVRABC SYSTEM PROTEIN C"/>
    <property type="match status" value="1"/>
</dbReference>
<feature type="domain" description="GIY-YIG" evidence="9">
    <location>
        <begin position="16"/>
        <end position="95"/>
    </location>
</feature>
<dbReference type="GO" id="GO:0009380">
    <property type="term" value="C:excinuclease repair complex"/>
    <property type="evidence" value="ECO:0007669"/>
    <property type="project" value="InterPro"/>
</dbReference>
<dbReference type="Gene3D" id="3.30.420.340">
    <property type="entry name" value="UvrC, RNAse H endonuclease domain"/>
    <property type="match status" value="1"/>
</dbReference>
<dbReference type="SMART" id="SM00465">
    <property type="entry name" value="GIYc"/>
    <property type="match status" value="1"/>
</dbReference>
<dbReference type="HAMAP" id="MF_00203">
    <property type="entry name" value="UvrC"/>
    <property type="match status" value="1"/>
</dbReference>
<comment type="subunit">
    <text evidence="7">Interacts with UvrB in an incision complex.</text>
</comment>
<keyword evidence="2 7" id="KW-0227">DNA damage</keyword>
<keyword evidence="6 7" id="KW-0742">SOS response</keyword>
<keyword evidence="4 7" id="KW-0267">Excision nuclease</keyword>
<dbReference type="GO" id="GO:0009381">
    <property type="term" value="F:excinuclease ABC activity"/>
    <property type="evidence" value="ECO:0007669"/>
    <property type="project" value="UniProtKB-UniRule"/>
</dbReference>
<proteinExistence type="inferred from homology"/>
<feature type="domain" description="UVR" evidence="8">
    <location>
        <begin position="205"/>
        <end position="240"/>
    </location>
</feature>
<evidence type="ECO:0000256" key="7">
    <source>
        <dbReference type="HAMAP-Rule" id="MF_00203"/>
    </source>
</evidence>